<name>A0A803LJN8_CHEQI</name>
<evidence type="ECO:0000256" key="1">
    <source>
        <dbReference type="SAM" id="Coils"/>
    </source>
</evidence>
<reference evidence="3" key="1">
    <citation type="journal article" date="2017" name="Nature">
        <title>The genome of Chenopodium quinoa.</title>
        <authorList>
            <person name="Jarvis D.E."/>
            <person name="Ho Y.S."/>
            <person name="Lightfoot D.J."/>
            <person name="Schmoeckel S.M."/>
            <person name="Li B."/>
            <person name="Borm T.J.A."/>
            <person name="Ohyanagi H."/>
            <person name="Mineta K."/>
            <person name="Michell C.T."/>
            <person name="Saber N."/>
            <person name="Kharbatia N.M."/>
            <person name="Rupper R.R."/>
            <person name="Sharp A.R."/>
            <person name="Dally N."/>
            <person name="Boughton B.A."/>
            <person name="Woo Y.H."/>
            <person name="Gao G."/>
            <person name="Schijlen E.G.W.M."/>
            <person name="Guo X."/>
            <person name="Momin A.A."/>
            <person name="Negrao S."/>
            <person name="Al-Babili S."/>
            <person name="Gehring C."/>
            <person name="Roessner U."/>
            <person name="Jung C."/>
            <person name="Murphy K."/>
            <person name="Arold S.T."/>
            <person name="Gojobori T."/>
            <person name="van der Linden C.G."/>
            <person name="van Loo E.N."/>
            <person name="Jellen E.N."/>
            <person name="Maughan P.J."/>
            <person name="Tester M."/>
        </authorList>
    </citation>
    <scope>NUCLEOTIDE SEQUENCE [LARGE SCALE GENOMIC DNA]</scope>
    <source>
        <strain evidence="3">cv. PI 614886</strain>
    </source>
</reference>
<feature type="region of interest" description="Disordered" evidence="2">
    <location>
        <begin position="1"/>
        <end position="32"/>
    </location>
</feature>
<evidence type="ECO:0000313" key="3">
    <source>
        <dbReference type="EnsemblPlants" id="AUR62014185-RA:cds"/>
    </source>
</evidence>
<keyword evidence="1" id="KW-0175">Coiled coil</keyword>
<evidence type="ECO:0000313" key="4">
    <source>
        <dbReference type="Proteomes" id="UP000596660"/>
    </source>
</evidence>
<sequence>MLEMDGEAPSKLKMFERTRRRKEGRTYKTSADDTQKKIVGTFVINEAMRRLEASQVDVSDDSKKDPFDEVMKEDYNGYVRLIGKGVSRKKLKASGASNKLVFPTKVMETINVDVQKDMLVEKEELDKEKEAHAAKVAEFTEMQKNYEAQKESLAHEV</sequence>
<keyword evidence="4" id="KW-1185">Reference proteome</keyword>
<dbReference type="AlphaFoldDB" id="A0A803LJN8"/>
<dbReference type="Proteomes" id="UP000596660">
    <property type="component" value="Unplaced"/>
</dbReference>
<evidence type="ECO:0000256" key="2">
    <source>
        <dbReference type="SAM" id="MobiDB-lite"/>
    </source>
</evidence>
<accession>A0A803LJN8</accession>
<feature type="compositionally biased region" description="Basic and acidic residues" evidence="2">
    <location>
        <begin position="8"/>
        <end position="17"/>
    </location>
</feature>
<organism evidence="3 4">
    <name type="scientific">Chenopodium quinoa</name>
    <name type="common">Quinoa</name>
    <dbReference type="NCBI Taxonomy" id="63459"/>
    <lineage>
        <taxon>Eukaryota</taxon>
        <taxon>Viridiplantae</taxon>
        <taxon>Streptophyta</taxon>
        <taxon>Embryophyta</taxon>
        <taxon>Tracheophyta</taxon>
        <taxon>Spermatophyta</taxon>
        <taxon>Magnoliopsida</taxon>
        <taxon>eudicotyledons</taxon>
        <taxon>Gunneridae</taxon>
        <taxon>Pentapetalae</taxon>
        <taxon>Caryophyllales</taxon>
        <taxon>Chenopodiaceae</taxon>
        <taxon>Chenopodioideae</taxon>
        <taxon>Atripliceae</taxon>
        <taxon>Chenopodium</taxon>
    </lineage>
</organism>
<dbReference type="Gramene" id="AUR62014185-RA">
    <property type="protein sequence ID" value="AUR62014185-RA:cds"/>
    <property type="gene ID" value="AUR62014185"/>
</dbReference>
<feature type="coiled-coil region" evidence="1">
    <location>
        <begin position="122"/>
        <end position="156"/>
    </location>
</feature>
<protein>
    <submittedName>
        <fullName evidence="3">Uncharacterized protein</fullName>
    </submittedName>
</protein>
<reference evidence="3" key="2">
    <citation type="submission" date="2021-03" db="UniProtKB">
        <authorList>
            <consortium name="EnsemblPlants"/>
        </authorList>
    </citation>
    <scope>IDENTIFICATION</scope>
</reference>
<dbReference type="EnsemblPlants" id="AUR62014185-RA">
    <property type="protein sequence ID" value="AUR62014185-RA:cds"/>
    <property type="gene ID" value="AUR62014185"/>
</dbReference>
<proteinExistence type="predicted"/>